<dbReference type="PANTHER" id="PTHR43624:SF2">
    <property type="entry name" value="ELECTRON TRANSFER FLAVOPROTEIN-QUINONE OXIDOREDUCTASE YDIS-RELATED"/>
    <property type="match status" value="1"/>
</dbReference>
<sequence>MEYDFDVIVVGAGVAGTVAATLLARQGHEVLLVERGTEPGAKNLSGGIFYSRVMDEVFPDFARVAPVERVITRNTLSFLNATSAVNIDYWDQRLAEPVNAVSVLRAHLDPWLAQQAEEAGVALISGVKVDRLLRSDTHFYGIEAGGEEMTAKIVIAADGVNSFLAEGAGVRAKQPAKHLGLGVKSVIRIGEEAVRERFNLTDGEGAAYALVGDATMGVPGGGFMYTNKDSVSIGVVLMLDKLTESGLASSDIHDHLLSHPYLATFLKDGELLEYGCHLVAEGGEAMQEDIVHDGLILIGDAAGFTLNTGLTVRGMDLAAGSAQAAAAAVHDALEKGDYSRLALRSYTEEYAKTFVGQDMHTFRHAPEFLENDPIMFTKAGPLLADIFHGAYNHDLTPRKHLANVAIGALRSSGIKATDLLKTGYRALRAL</sequence>
<dbReference type="GO" id="GO:0016491">
    <property type="term" value="F:oxidoreductase activity"/>
    <property type="evidence" value="ECO:0007669"/>
    <property type="project" value="UniProtKB-KW"/>
</dbReference>
<evidence type="ECO:0000256" key="2">
    <source>
        <dbReference type="ARBA" id="ARBA00006796"/>
    </source>
</evidence>
<dbReference type="Proteomes" id="UP000595053">
    <property type="component" value="Chromosome"/>
</dbReference>
<keyword evidence="3" id="KW-0285">Flavoprotein</keyword>
<evidence type="ECO:0000313" key="8">
    <source>
        <dbReference type="Proteomes" id="UP000595053"/>
    </source>
</evidence>
<accession>A0A7M1QWP6</accession>
<dbReference type="InterPro" id="IPR002938">
    <property type="entry name" value="FAD-bd"/>
</dbReference>
<evidence type="ECO:0000259" key="6">
    <source>
        <dbReference type="Pfam" id="PF01494"/>
    </source>
</evidence>
<dbReference type="GO" id="GO:0071949">
    <property type="term" value="F:FAD binding"/>
    <property type="evidence" value="ECO:0007669"/>
    <property type="project" value="InterPro"/>
</dbReference>
<comment type="similarity">
    <text evidence="2">Belongs to the ETF-QO/FixC family.</text>
</comment>
<dbReference type="PRINTS" id="PR00420">
    <property type="entry name" value="RNGMNOXGNASE"/>
</dbReference>
<dbReference type="RefSeq" id="WP_197551578.1">
    <property type="nucleotide sequence ID" value="NZ_CP063213.1"/>
</dbReference>
<gene>
    <name evidence="7" type="ORF">INS88_03515</name>
</gene>
<keyword evidence="8" id="KW-1185">Reference proteome</keyword>
<evidence type="ECO:0000256" key="5">
    <source>
        <dbReference type="ARBA" id="ARBA00023002"/>
    </source>
</evidence>
<comment type="cofactor">
    <cofactor evidence="1">
        <name>FAD</name>
        <dbReference type="ChEBI" id="CHEBI:57692"/>
    </cofactor>
</comment>
<feature type="domain" description="FAD-binding" evidence="6">
    <location>
        <begin position="5"/>
        <end position="182"/>
    </location>
</feature>
<dbReference type="InterPro" id="IPR039651">
    <property type="entry name" value="FixC-like"/>
</dbReference>
<dbReference type="EMBL" id="CP063213">
    <property type="protein sequence ID" value="QOR46283.1"/>
    <property type="molecule type" value="Genomic_DNA"/>
</dbReference>
<dbReference type="AlphaFoldDB" id="A0A7M1QWP6"/>
<accession>A0A8A5U712</accession>
<organism evidence="7 8">
    <name type="scientific">Trueperella pecoris</name>
    <dbReference type="NCBI Taxonomy" id="2733571"/>
    <lineage>
        <taxon>Bacteria</taxon>
        <taxon>Bacillati</taxon>
        <taxon>Actinomycetota</taxon>
        <taxon>Actinomycetes</taxon>
        <taxon>Actinomycetales</taxon>
        <taxon>Actinomycetaceae</taxon>
        <taxon>Trueperella</taxon>
    </lineage>
</organism>
<keyword evidence="4" id="KW-0274">FAD</keyword>
<evidence type="ECO:0000256" key="3">
    <source>
        <dbReference type="ARBA" id="ARBA00022630"/>
    </source>
</evidence>
<dbReference type="Gene3D" id="3.50.50.60">
    <property type="entry name" value="FAD/NAD(P)-binding domain"/>
    <property type="match status" value="1"/>
</dbReference>
<reference evidence="7 8" key="1">
    <citation type="submission" date="2020-10" db="EMBL/GenBank/DDBJ databases">
        <title>Trueperella pecoris sp. nov. isolated from bovine and porcine specimens.</title>
        <authorList>
            <person name="Schoenecker L."/>
            <person name="Schnydrig P."/>
            <person name="Brodard I."/>
            <person name="Thomann A."/>
            <person name="Hemphill A."/>
            <person name="Rodriguez-Campos S."/>
            <person name="Perreten V."/>
            <person name="Jores J."/>
            <person name="Kittl S."/>
        </authorList>
    </citation>
    <scope>NUCLEOTIDE SEQUENCE [LARGE SCALE GENOMIC DNA]</scope>
    <source>
        <strain evidence="7 8">15A0121</strain>
    </source>
</reference>
<evidence type="ECO:0000313" key="7">
    <source>
        <dbReference type="EMBL" id="QOR46283.1"/>
    </source>
</evidence>
<dbReference type="SUPFAM" id="SSF51905">
    <property type="entry name" value="FAD/NAD(P)-binding domain"/>
    <property type="match status" value="1"/>
</dbReference>
<dbReference type="InterPro" id="IPR036188">
    <property type="entry name" value="FAD/NAD-bd_sf"/>
</dbReference>
<dbReference type="PANTHER" id="PTHR43624">
    <property type="entry name" value="ELECTRON TRANSFER FLAVOPROTEIN-QUINONE OXIDOREDUCTASE YDIS-RELATED"/>
    <property type="match status" value="1"/>
</dbReference>
<name>A0A7M1QWP6_9ACTO</name>
<dbReference type="Pfam" id="PF01494">
    <property type="entry name" value="FAD_binding_3"/>
    <property type="match status" value="1"/>
</dbReference>
<evidence type="ECO:0000256" key="4">
    <source>
        <dbReference type="ARBA" id="ARBA00022827"/>
    </source>
</evidence>
<dbReference type="SUPFAM" id="SSF54373">
    <property type="entry name" value="FAD-linked reductases, C-terminal domain"/>
    <property type="match status" value="1"/>
</dbReference>
<keyword evidence="5" id="KW-0560">Oxidoreductase</keyword>
<protein>
    <submittedName>
        <fullName evidence="7">FAD-dependent oxidoreductase</fullName>
    </submittedName>
</protein>
<evidence type="ECO:0000256" key="1">
    <source>
        <dbReference type="ARBA" id="ARBA00001974"/>
    </source>
</evidence>
<proteinExistence type="inferred from homology"/>